<reference evidence="3 4" key="1">
    <citation type="submission" date="2017-06" db="EMBL/GenBank/DDBJ databases">
        <authorList>
            <consortium name="Pathogen Informatics"/>
        </authorList>
    </citation>
    <scope>NUCLEOTIDE SEQUENCE [LARGE SCALE GENOMIC DNA]</scope>
    <source>
        <strain evidence="3 4">NCTC13490</strain>
    </source>
</reference>
<dbReference type="PROSITE" id="PS51352">
    <property type="entry name" value="THIOREDOXIN_2"/>
    <property type="match status" value="1"/>
</dbReference>
<evidence type="ECO:0000259" key="2">
    <source>
        <dbReference type="PROSITE" id="PS51352"/>
    </source>
</evidence>
<feature type="region of interest" description="Disordered" evidence="1">
    <location>
        <begin position="494"/>
        <end position="523"/>
    </location>
</feature>
<evidence type="ECO:0000256" key="1">
    <source>
        <dbReference type="SAM" id="MobiDB-lite"/>
    </source>
</evidence>
<dbReference type="GO" id="GO:0016491">
    <property type="term" value="F:oxidoreductase activity"/>
    <property type="evidence" value="ECO:0007669"/>
    <property type="project" value="InterPro"/>
</dbReference>
<dbReference type="SUPFAM" id="SSF52833">
    <property type="entry name" value="Thioredoxin-like"/>
    <property type="match status" value="1"/>
</dbReference>
<feature type="domain" description="Thioredoxin" evidence="2">
    <location>
        <begin position="345"/>
        <end position="493"/>
    </location>
</feature>
<dbReference type="CDD" id="cd02966">
    <property type="entry name" value="TlpA_like_family"/>
    <property type="match status" value="1"/>
</dbReference>
<dbReference type="InterPro" id="IPR036249">
    <property type="entry name" value="Thioredoxin-like_sf"/>
</dbReference>
<dbReference type="PANTHER" id="PTHR42852:SF13">
    <property type="entry name" value="PROTEIN DIPZ"/>
    <property type="match status" value="1"/>
</dbReference>
<dbReference type="KEGG" id="ctak:4412677_01267"/>
<gene>
    <name evidence="3" type="ORF">SAMEA4412677_01267</name>
</gene>
<dbReference type="InterPro" id="IPR050553">
    <property type="entry name" value="Thioredoxin_ResA/DsbE_sf"/>
</dbReference>
<dbReference type="EMBL" id="LT906465">
    <property type="protein sequence ID" value="SNV43507.1"/>
    <property type="molecule type" value="Genomic_DNA"/>
</dbReference>
<dbReference type="Pfam" id="PF08534">
    <property type="entry name" value="Redoxin"/>
    <property type="match status" value="1"/>
</dbReference>
<evidence type="ECO:0000313" key="4">
    <source>
        <dbReference type="Proteomes" id="UP000215196"/>
    </source>
</evidence>
<dbReference type="InterPro" id="IPR013766">
    <property type="entry name" value="Thioredoxin_domain"/>
</dbReference>
<dbReference type="AlphaFoldDB" id="A0A239X9X8"/>
<organism evidence="3 4">
    <name type="scientific">Chryseobacterium taklimakanense</name>
    <dbReference type="NCBI Taxonomy" id="536441"/>
    <lineage>
        <taxon>Bacteria</taxon>
        <taxon>Pseudomonadati</taxon>
        <taxon>Bacteroidota</taxon>
        <taxon>Flavobacteriia</taxon>
        <taxon>Flavobacteriales</taxon>
        <taxon>Weeksellaceae</taxon>
        <taxon>Chryseobacterium group</taxon>
        <taxon>Chryseobacterium</taxon>
    </lineage>
</organism>
<sequence length="523" mass="58516">MKSQIQSFQKNNKQIKVKKFFLLFILAFFAVSCSKKVEIKGRVSNGSPLERIEIIEASGVGTLPLVNLGVNNKGEFNGNFEAPKNGLYVVTYGGKSNMVYLKGGQALNISGNAQNFPAEFTITGDAKANNDFLKDSQKAFETYASKIQMQDLISKDEAAFLAQFKKIQEDVNKLLETSAKKLNADGDALDYKKDEATARLMGLLDAYEEQHAAATAKPGFKVSENFKKVQKDLQKNDDRLIRDFPMYREYKLSKIQPDFQKYLATLPQNQKEQPMISEVFANYLKTRKDLSNTAKDYFFGYVLAQGDLNFMNAKNYDKLTKLIDSNVTDGTVKKDLKELQKVLMGFRAGTAPDMKIVSKDGKVQSLSDFKGKPTLVTFYASWNPNIALMTIPVLKEVTEFYKAKMNYAYVNLDDTKEQFTKTSAALLKGFNGGHYWVDGGINAAEAKKFGLYGFKIPSYIIVDKDGKLLGRPYFNLGDPEFVETMTKLTGIQAPQMQPQAQPQPQMEIAPQEKAPQVDSAAVK</sequence>
<accession>A0A239X9X8</accession>
<dbReference type="PROSITE" id="PS51257">
    <property type="entry name" value="PROKAR_LIPOPROTEIN"/>
    <property type="match status" value="1"/>
</dbReference>
<dbReference type="InterPro" id="IPR013740">
    <property type="entry name" value="Redoxin"/>
</dbReference>
<keyword evidence="4" id="KW-1185">Reference proteome</keyword>
<dbReference type="RefSeq" id="WP_095071523.1">
    <property type="nucleotide sequence ID" value="NZ_LT906465.1"/>
</dbReference>
<evidence type="ECO:0000313" key="3">
    <source>
        <dbReference type="EMBL" id="SNV43507.1"/>
    </source>
</evidence>
<dbReference type="Gene3D" id="3.40.30.10">
    <property type="entry name" value="Glutaredoxin"/>
    <property type="match status" value="1"/>
</dbReference>
<protein>
    <submittedName>
        <fullName evidence="3">Redoxin</fullName>
    </submittedName>
</protein>
<feature type="compositionally biased region" description="Low complexity" evidence="1">
    <location>
        <begin position="494"/>
        <end position="512"/>
    </location>
</feature>
<dbReference type="Proteomes" id="UP000215196">
    <property type="component" value="Chromosome 1"/>
</dbReference>
<proteinExistence type="predicted"/>
<name>A0A239X9X8_9FLAO</name>
<dbReference type="PANTHER" id="PTHR42852">
    <property type="entry name" value="THIOL:DISULFIDE INTERCHANGE PROTEIN DSBE"/>
    <property type="match status" value="1"/>
</dbReference>